<dbReference type="HOGENOM" id="CLU_2299184_0_0_2"/>
<name>A0A075WHA1_ARCFL</name>
<dbReference type="AlphaFoldDB" id="A0A075WHA1"/>
<proteinExistence type="predicted"/>
<evidence type="ECO:0000313" key="2">
    <source>
        <dbReference type="Proteomes" id="UP000028501"/>
    </source>
</evidence>
<reference evidence="1 2" key="1">
    <citation type="submission" date="2013-07" db="EMBL/GenBank/DDBJ databases">
        <title>Genome of Archaeoglobus fulgidus.</title>
        <authorList>
            <person name="Fiebig A."/>
            <person name="Birkeland N.-K."/>
        </authorList>
    </citation>
    <scope>NUCLEOTIDE SEQUENCE [LARGE SCALE GENOMIC DNA]</scope>
    <source>
        <strain evidence="1 2">DSM 8774</strain>
    </source>
</reference>
<dbReference type="EMBL" id="CP006577">
    <property type="protein sequence ID" value="AIG98469.1"/>
    <property type="molecule type" value="Genomic_DNA"/>
</dbReference>
<dbReference type="GeneID" id="24795207"/>
<organism evidence="1 2">
    <name type="scientific">Archaeoglobus fulgidus DSM 8774</name>
    <dbReference type="NCBI Taxonomy" id="1344584"/>
    <lineage>
        <taxon>Archaea</taxon>
        <taxon>Methanobacteriati</taxon>
        <taxon>Methanobacteriota</taxon>
        <taxon>Archaeoglobi</taxon>
        <taxon>Archaeoglobales</taxon>
        <taxon>Archaeoglobaceae</taxon>
        <taxon>Archaeoglobus</taxon>
    </lineage>
</organism>
<sequence length="100" mass="11040">MSNGSLKTTVILDPETKLMVSVLSGLFNADMKTLIHSAIRVLYEYVKAYELPPEVAESLDSLIKYGEKVEKPLDEVVDGIVSVIREGKGFKVEGAIKKKK</sequence>
<protein>
    <submittedName>
        <fullName evidence="1">Uncharacterized protein</fullName>
    </submittedName>
</protein>
<dbReference type="Proteomes" id="UP000028501">
    <property type="component" value="Chromosome"/>
</dbReference>
<gene>
    <name evidence="1" type="ORF">AFULGI_00017100</name>
</gene>
<dbReference type="RefSeq" id="WP_048095870.1">
    <property type="nucleotide sequence ID" value="NZ_CP006577.1"/>
</dbReference>
<dbReference type="KEGG" id="afg:AFULGI_00017100"/>
<evidence type="ECO:0000313" key="1">
    <source>
        <dbReference type="EMBL" id="AIG98469.1"/>
    </source>
</evidence>
<accession>A0A075WHA1</accession>